<dbReference type="PANTHER" id="PTHR43646">
    <property type="entry name" value="GLYCOSYLTRANSFERASE"/>
    <property type="match status" value="1"/>
</dbReference>
<dbReference type="InterPro" id="IPR001173">
    <property type="entry name" value="Glyco_trans_2-like"/>
</dbReference>
<evidence type="ECO:0000259" key="6">
    <source>
        <dbReference type="Pfam" id="PF00535"/>
    </source>
</evidence>
<accession>A0A3E0X090</accession>
<keyword evidence="5" id="KW-0472">Membrane</keyword>
<dbReference type="Proteomes" id="UP000256763">
    <property type="component" value="Unassembled WGS sequence"/>
</dbReference>
<evidence type="ECO:0000256" key="3">
    <source>
        <dbReference type="ARBA" id="ARBA00022676"/>
    </source>
</evidence>
<comment type="caution">
    <text evidence="7">The sequence shown here is derived from an EMBL/GenBank/DDBJ whole genome shotgun (WGS) entry which is preliminary data.</text>
</comment>
<dbReference type="AlphaFoldDB" id="A0A3E0X090"/>
<name>A0A3E0X090_9GAMM</name>
<dbReference type="PANTHER" id="PTHR43646:SF2">
    <property type="entry name" value="GLYCOSYLTRANSFERASE 2-LIKE DOMAIN-CONTAINING PROTEIN"/>
    <property type="match status" value="1"/>
</dbReference>
<keyword evidence="3" id="KW-0328">Glycosyltransferase</keyword>
<keyword evidence="4" id="KW-0808">Transferase</keyword>
<dbReference type="Pfam" id="PF00535">
    <property type="entry name" value="Glycos_transf_2"/>
    <property type="match status" value="1"/>
</dbReference>
<evidence type="ECO:0000256" key="1">
    <source>
        <dbReference type="ARBA" id="ARBA00004236"/>
    </source>
</evidence>
<dbReference type="EMBL" id="NFZW01000006">
    <property type="protein sequence ID" value="RFA37831.1"/>
    <property type="molecule type" value="Genomic_DNA"/>
</dbReference>
<dbReference type="GO" id="GO:0016757">
    <property type="term" value="F:glycosyltransferase activity"/>
    <property type="evidence" value="ECO:0007669"/>
    <property type="project" value="UniProtKB-KW"/>
</dbReference>
<reference evidence="8" key="1">
    <citation type="submission" date="2017-05" db="EMBL/GenBank/DDBJ databases">
        <authorList>
            <person name="Sharma S."/>
            <person name="Sidhu C."/>
            <person name="Pinnaka A.K."/>
        </authorList>
    </citation>
    <scope>NUCLEOTIDE SEQUENCE [LARGE SCALE GENOMIC DNA]</scope>
    <source>
        <strain evidence="8">AK93</strain>
    </source>
</reference>
<dbReference type="SUPFAM" id="SSF53448">
    <property type="entry name" value="Nucleotide-diphospho-sugar transferases"/>
    <property type="match status" value="1"/>
</dbReference>
<comment type="subcellular location">
    <subcellularLocation>
        <location evidence="1">Cell membrane</location>
    </subcellularLocation>
</comment>
<protein>
    <recommendedName>
        <fullName evidence="6">Glycosyltransferase 2-like domain-containing protein</fullName>
    </recommendedName>
</protein>
<evidence type="ECO:0000256" key="2">
    <source>
        <dbReference type="ARBA" id="ARBA00022475"/>
    </source>
</evidence>
<dbReference type="Gene3D" id="3.90.550.10">
    <property type="entry name" value="Spore Coat Polysaccharide Biosynthesis Protein SpsA, Chain A"/>
    <property type="match status" value="1"/>
</dbReference>
<dbReference type="CDD" id="cd00761">
    <property type="entry name" value="Glyco_tranf_GTA_type"/>
    <property type="match status" value="1"/>
</dbReference>
<dbReference type="GO" id="GO:0005886">
    <property type="term" value="C:plasma membrane"/>
    <property type="evidence" value="ECO:0007669"/>
    <property type="project" value="UniProtKB-SubCell"/>
</dbReference>
<feature type="domain" description="Glycosyltransferase 2-like" evidence="6">
    <location>
        <begin position="7"/>
        <end position="104"/>
    </location>
</feature>
<keyword evidence="2" id="KW-1003">Cell membrane</keyword>
<evidence type="ECO:0000313" key="7">
    <source>
        <dbReference type="EMBL" id="RFA37831.1"/>
    </source>
</evidence>
<organism evidence="7 8">
    <name type="scientific">Alkalilimnicola ehrlichii</name>
    <dbReference type="NCBI Taxonomy" id="351052"/>
    <lineage>
        <taxon>Bacteria</taxon>
        <taxon>Pseudomonadati</taxon>
        <taxon>Pseudomonadota</taxon>
        <taxon>Gammaproteobacteria</taxon>
        <taxon>Chromatiales</taxon>
        <taxon>Ectothiorhodospiraceae</taxon>
        <taxon>Alkalilimnicola</taxon>
    </lineage>
</organism>
<dbReference type="InterPro" id="IPR029044">
    <property type="entry name" value="Nucleotide-diphossugar_trans"/>
</dbReference>
<gene>
    <name evidence="7" type="ORF">CAL65_07790</name>
</gene>
<evidence type="ECO:0000313" key="8">
    <source>
        <dbReference type="Proteomes" id="UP000256763"/>
    </source>
</evidence>
<evidence type="ECO:0000256" key="4">
    <source>
        <dbReference type="ARBA" id="ARBA00022679"/>
    </source>
</evidence>
<proteinExistence type="predicted"/>
<evidence type="ECO:0000256" key="5">
    <source>
        <dbReference type="ARBA" id="ARBA00023136"/>
    </source>
</evidence>
<sequence length="266" mass="30308">MARVFFSVIIPTLDNCERLLKVLSAIRQQTLSFDRYEVIVVDNGSKDGTKEAVLAFSWVKFLEQIDKRRSPYSCRNLGAKVAKGDILVFLDSNCVPSREWLENADRLTGHGERLYATGGYVVERSKRDCIYQLYDSLFNVDAERASRKGWAPGGNLFIDKGLFWASGGFGEGVRSGEDLRLTKKVSVEFQPIRYFQRCIVEYPAKGKDALLRKQRRVAKGQVGIWRLQNRVVRSLIRCFSAAIVPNFLKWPMLLGGEERQVIGVFR</sequence>
<keyword evidence="8" id="KW-1185">Reference proteome</keyword>
<dbReference type="RefSeq" id="WP_116347674.1">
    <property type="nucleotide sequence ID" value="NZ_NFZW01000006.1"/>
</dbReference>